<keyword evidence="1" id="KW-0175">Coiled coil</keyword>
<keyword evidence="4" id="KW-1185">Reference proteome</keyword>
<dbReference type="OrthoDB" id="10564793at2759"/>
<evidence type="ECO:0000313" key="4">
    <source>
        <dbReference type="Proteomes" id="UP000276133"/>
    </source>
</evidence>
<feature type="coiled-coil region" evidence="1">
    <location>
        <begin position="497"/>
        <end position="524"/>
    </location>
</feature>
<evidence type="ECO:0000256" key="1">
    <source>
        <dbReference type="SAM" id="Coils"/>
    </source>
</evidence>
<evidence type="ECO:0000256" key="2">
    <source>
        <dbReference type="SAM" id="MobiDB-lite"/>
    </source>
</evidence>
<dbReference type="Proteomes" id="UP000276133">
    <property type="component" value="Unassembled WGS sequence"/>
</dbReference>
<evidence type="ECO:0000313" key="3">
    <source>
        <dbReference type="EMBL" id="RNA40357.1"/>
    </source>
</evidence>
<accession>A0A3M7SXF0</accession>
<gene>
    <name evidence="3" type="ORF">BpHYR1_042498</name>
</gene>
<proteinExistence type="predicted"/>
<dbReference type="AlphaFoldDB" id="A0A3M7SXF0"/>
<comment type="caution">
    <text evidence="3">The sequence shown here is derived from an EMBL/GenBank/DDBJ whole genome shotgun (WGS) entry which is preliminary data.</text>
</comment>
<protein>
    <submittedName>
        <fullName evidence="3">Uncharacterized protein</fullName>
    </submittedName>
</protein>
<name>A0A3M7SXF0_BRAPC</name>
<organism evidence="3 4">
    <name type="scientific">Brachionus plicatilis</name>
    <name type="common">Marine rotifer</name>
    <name type="synonym">Brachionus muelleri</name>
    <dbReference type="NCBI Taxonomy" id="10195"/>
    <lineage>
        <taxon>Eukaryota</taxon>
        <taxon>Metazoa</taxon>
        <taxon>Spiralia</taxon>
        <taxon>Gnathifera</taxon>
        <taxon>Rotifera</taxon>
        <taxon>Eurotatoria</taxon>
        <taxon>Monogononta</taxon>
        <taxon>Pseudotrocha</taxon>
        <taxon>Ploima</taxon>
        <taxon>Brachionidae</taxon>
        <taxon>Brachionus</taxon>
    </lineage>
</organism>
<sequence>MDAIIQLKQENIFYHLKIFKSLLLKVKILKKSDKIPRQKQLLDHLKGHKLKSDFVQLFCSDIRLRKHIQIIFNKPNSSPRKNTCLIPTKFNLNTLYNVSINDSISYSICSKTFTTTALSGKKNCQRSLPLINLGNPRIENISAISSDAAHAHSGTFTHCLKHLTSILIYLKINQNISYLNNKINQFVSSHETKGPVKRNYLKKIILKPNMLDFNSFNTEGFVEDLDLTVKKRPKLKEPCEVFVGKKRVHLDSNNSEIPSEAHKTNQIDESDDLLHHTIGHDMRCFSEPPNLRLNKSFITIKYFQCRTAKVYVRFESRTFFTCTNRSFSSNRIKLDKEVVKKSPSFEKFLKNILQGKKKSNSLCNFSSGSRNFCNDQSSTRDSNSSLSDNLDNMMVSMMNGKKKSSWPVLKIEDQEKNFEPKTNMEETEANNDGYIPENVRNALEQAGINIDEIINMTNQLQMSFKKDSDIKKSMVKSHTFSNEQITTTRTIFTNEEKTNFETKLENLIDNIKSFEVNEEKTKSNGQLVSVSSWKNFEIKQNLRAKMSQQVENKNEPDQTIPVRPARNNRKKSASNRYATVSNFRLASDHEAEISPCWNSNYCSAPSTKIIPAKVVGQFKPVVNIHKRLSATPVAEMTKMINSKSTDTFSNLTDCSDFTKEEPEAKFIKLSESSGGDVISSVHLTENLPTRQIKKGSVIRSFSYNIGNIYGEGIKCKKPVSDSDSFGKVIELCKNKKALFSVNESLDMSEAENVAKNCMETKNFSGLNTDRANPAVVVGRLNSAISQNKLPNIKMNQSNKNLISLLGSFQDQTITISKSKSSINLPNSFSTSSLSGVLHNEFEIYQNNEEFLRSATDKN</sequence>
<feature type="region of interest" description="Disordered" evidence="2">
    <location>
        <begin position="546"/>
        <end position="574"/>
    </location>
</feature>
<reference evidence="3 4" key="1">
    <citation type="journal article" date="2018" name="Sci. Rep.">
        <title>Genomic signatures of local adaptation to the degree of environmental predictability in rotifers.</title>
        <authorList>
            <person name="Franch-Gras L."/>
            <person name="Hahn C."/>
            <person name="Garcia-Roger E.M."/>
            <person name="Carmona M.J."/>
            <person name="Serra M."/>
            <person name="Gomez A."/>
        </authorList>
    </citation>
    <scope>NUCLEOTIDE SEQUENCE [LARGE SCALE GENOMIC DNA]</scope>
    <source>
        <strain evidence="3">HYR1</strain>
    </source>
</reference>
<dbReference type="EMBL" id="REGN01000651">
    <property type="protein sequence ID" value="RNA40357.1"/>
    <property type="molecule type" value="Genomic_DNA"/>
</dbReference>